<feature type="domain" description="NlpC/P60" evidence="6">
    <location>
        <begin position="201"/>
        <end position="323"/>
    </location>
</feature>
<sequence length="334" mass="37090">MALRHGPDLHPLRARGPDRVARSDKRLSAARDLVLPQSVSTVRVRGPRRIRPLHPDQPDRRMKALAVVSIAALDLRRHPSHRSELRSQLLLGELVSVRSLARGGQWARIENHGDGYRGWARTWGLRSLSEGEAEEWKRRARWRVAQRHVEVRSGPGGGSIVTPLFWNSAVAIVASRGAFSKLSLPDGSEGWVPRRVLRASVRPAGSLMRLIRDFHGIPYLWGGRTPLGFDCSGFVQQVMAAVGLSLPRDAHEQFLFCRERPITRSPRPGDLLFFGRRGGRMTHVAIALGGGSFGHARGTVRVNSLLEANPLYDKVLARSLRAIGRPEPGLRHSC</sequence>
<keyword evidence="4" id="KW-0788">Thiol protease</keyword>
<evidence type="ECO:0000256" key="2">
    <source>
        <dbReference type="ARBA" id="ARBA00022670"/>
    </source>
</evidence>
<dbReference type="Gene3D" id="3.90.1720.10">
    <property type="entry name" value="endopeptidase domain like (from Nostoc punctiforme)"/>
    <property type="match status" value="1"/>
</dbReference>
<dbReference type="PANTHER" id="PTHR47053">
    <property type="entry name" value="MUREIN DD-ENDOPEPTIDASE MEPH-RELATED"/>
    <property type="match status" value="1"/>
</dbReference>
<dbReference type="InterPro" id="IPR051202">
    <property type="entry name" value="Peptidase_C40"/>
</dbReference>
<feature type="region of interest" description="Disordered" evidence="5">
    <location>
        <begin position="1"/>
        <end position="25"/>
    </location>
</feature>
<dbReference type="Pfam" id="PF00877">
    <property type="entry name" value="NLPC_P60"/>
    <property type="match status" value="1"/>
</dbReference>
<dbReference type="GO" id="GO:0006508">
    <property type="term" value="P:proteolysis"/>
    <property type="evidence" value="ECO:0007669"/>
    <property type="project" value="UniProtKB-KW"/>
</dbReference>
<evidence type="ECO:0000313" key="7">
    <source>
        <dbReference type="EMBL" id="TMQ71207.1"/>
    </source>
</evidence>
<reference evidence="7 8" key="1">
    <citation type="journal article" date="2019" name="Nat. Microbiol.">
        <title>Mediterranean grassland soil C-N compound turnover is dependent on rainfall and depth, and is mediated by genomically divergent microorganisms.</title>
        <authorList>
            <person name="Diamond S."/>
            <person name="Andeer P.F."/>
            <person name="Li Z."/>
            <person name="Crits-Christoph A."/>
            <person name="Burstein D."/>
            <person name="Anantharaman K."/>
            <person name="Lane K.R."/>
            <person name="Thomas B.C."/>
            <person name="Pan C."/>
            <person name="Northen T.R."/>
            <person name="Banfield J.F."/>
        </authorList>
    </citation>
    <scope>NUCLEOTIDE SEQUENCE [LARGE SCALE GENOMIC DNA]</scope>
    <source>
        <strain evidence="7">WS_10</strain>
    </source>
</reference>
<dbReference type="InterPro" id="IPR041382">
    <property type="entry name" value="SH3_16"/>
</dbReference>
<dbReference type="InterPro" id="IPR038765">
    <property type="entry name" value="Papain-like_cys_pep_sf"/>
</dbReference>
<comment type="caution">
    <text evidence="7">The sequence shown here is derived from an EMBL/GenBank/DDBJ whole genome shotgun (WGS) entry which is preliminary data.</text>
</comment>
<proteinExistence type="inferred from homology"/>
<name>A0A538U5R1_UNCEI</name>
<keyword evidence="3" id="KW-0378">Hydrolase</keyword>
<evidence type="ECO:0000259" key="6">
    <source>
        <dbReference type="PROSITE" id="PS51935"/>
    </source>
</evidence>
<dbReference type="PROSITE" id="PS51935">
    <property type="entry name" value="NLPC_P60"/>
    <property type="match status" value="1"/>
</dbReference>
<dbReference type="EMBL" id="VBPA01000142">
    <property type="protein sequence ID" value="TMQ71207.1"/>
    <property type="molecule type" value="Genomic_DNA"/>
</dbReference>
<dbReference type="Proteomes" id="UP000319836">
    <property type="component" value="Unassembled WGS sequence"/>
</dbReference>
<dbReference type="SUPFAM" id="SSF54001">
    <property type="entry name" value="Cysteine proteinases"/>
    <property type="match status" value="1"/>
</dbReference>
<evidence type="ECO:0000256" key="3">
    <source>
        <dbReference type="ARBA" id="ARBA00022801"/>
    </source>
</evidence>
<evidence type="ECO:0000313" key="8">
    <source>
        <dbReference type="Proteomes" id="UP000319836"/>
    </source>
</evidence>
<accession>A0A538U5R1</accession>
<dbReference type="InterPro" id="IPR000064">
    <property type="entry name" value="NLP_P60_dom"/>
</dbReference>
<dbReference type="PANTHER" id="PTHR47053:SF1">
    <property type="entry name" value="MUREIN DD-ENDOPEPTIDASE MEPH-RELATED"/>
    <property type="match status" value="1"/>
</dbReference>
<gene>
    <name evidence="7" type="ORF">E6K80_06250</name>
</gene>
<protein>
    <submittedName>
        <fullName evidence="7">NlpC/P60 family protein</fullName>
    </submittedName>
</protein>
<dbReference type="GO" id="GO:0008234">
    <property type="term" value="F:cysteine-type peptidase activity"/>
    <property type="evidence" value="ECO:0007669"/>
    <property type="project" value="UniProtKB-KW"/>
</dbReference>
<dbReference type="Gene3D" id="2.30.30.40">
    <property type="entry name" value="SH3 Domains"/>
    <property type="match status" value="2"/>
</dbReference>
<dbReference type="AlphaFoldDB" id="A0A538U5R1"/>
<comment type="similarity">
    <text evidence="1">Belongs to the peptidase C40 family.</text>
</comment>
<evidence type="ECO:0000256" key="1">
    <source>
        <dbReference type="ARBA" id="ARBA00007074"/>
    </source>
</evidence>
<organism evidence="7 8">
    <name type="scientific">Eiseniibacteriota bacterium</name>
    <dbReference type="NCBI Taxonomy" id="2212470"/>
    <lineage>
        <taxon>Bacteria</taxon>
        <taxon>Candidatus Eiseniibacteriota</taxon>
    </lineage>
</organism>
<evidence type="ECO:0000256" key="4">
    <source>
        <dbReference type="ARBA" id="ARBA00022807"/>
    </source>
</evidence>
<keyword evidence="2" id="KW-0645">Protease</keyword>
<evidence type="ECO:0000256" key="5">
    <source>
        <dbReference type="SAM" id="MobiDB-lite"/>
    </source>
</evidence>
<dbReference type="Pfam" id="PF18348">
    <property type="entry name" value="SH3_16"/>
    <property type="match status" value="1"/>
</dbReference>